<dbReference type="Proteomes" id="UP000033924">
    <property type="component" value="Unassembled WGS sequence"/>
</dbReference>
<organism evidence="2 3">
    <name type="scientific">Erwinia tracheiphila</name>
    <dbReference type="NCBI Taxonomy" id="65700"/>
    <lineage>
        <taxon>Bacteria</taxon>
        <taxon>Pseudomonadati</taxon>
        <taxon>Pseudomonadota</taxon>
        <taxon>Gammaproteobacteria</taxon>
        <taxon>Enterobacterales</taxon>
        <taxon>Erwiniaceae</taxon>
        <taxon>Erwinia</taxon>
    </lineage>
</organism>
<proteinExistence type="predicted"/>
<dbReference type="STRING" id="65700.SY86_00600"/>
<gene>
    <name evidence="1" type="ORF">AV903_02225</name>
    <name evidence="2" type="ORF">SY86_00600</name>
</gene>
<sequence>MLEHEPDYREDLSAEFQRLIMKLDNTVGIPYRTDAAQRPFYAAQHTWTVSGRTDQRALRVLFYWLRGPPARQDRRRS</sequence>
<accession>A0A0M2KM45</accession>
<dbReference type="Proteomes" id="UP000264980">
    <property type="component" value="Chromosome"/>
</dbReference>
<keyword evidence="3" id="KW-1185">Reference proteome</keyword>
<reference evidence="1 4" key="2">
    <citation type="submission" date="2016-01" db="EMBL/GenBank/DDBJ databases">
        <authorList>
            <person name="Oliw E.H."/>
        </authorList>
    </citation>
    <scope>NUCLEOTIDE SEQUENCE [LARGE SCALE GENOMIC DNA]</scope>
    <source>
        <strain evidence="1 4">MDcuke</strain>
    </source>
</reference>
<dbReference type="PATRIC" id="fig|65700.7.peg.156"/>
<reference evidence="2 3" key="1">
    <citation type="submission" date="2015-01" db="EMBL/GenBank/DDBJ databases">
        <title>Erwinia tracheiphila.</title>
        <authorList>
            <person name="Shapiro L.R."/>
        </authorList>
    </citation>
    <scope>NUCLEOTIDE SEQUENCE [LARGE SCALE GENOMIC DNA]</scope>
    <source>
        <strain evidence="2 3">BuffGH</strain>
    </source>
</reference>
<dbReference type="RefSeq" id="WP_040465703.1">
    <property type="nucleotide sequence ID" value="NZ_CP089942.1"/>
</dbReference>
<dbReference type="EMBL" id="JXNU01000001">
    <property type="protein sequence ID" value="KKF38066.1"/>
    <property type="molecule type" value="Genomic_DNA"/>
</dbReference>
<evidence type="ECO:0000313" key="2">
    <source>
        <dbReference type="EMBL" id="KKF38066.1"/>
    </source>
</evidence>
<evidence type="ECO:0000313" key="1">
    <source>
        <dbReference type="EMBL" id="AXF75193.1"/>
    </source>
</evidence>
<dbReference type="EMBL" id="CP013970">
    <property type="protein sequence ID" value="AXF75193.1"/>
    <property type="molecule type" value="Genomic_DNA"/>
</dbReference>
<evidence type="ECO:0000313" key="4">
    <source>
        <dbReference type="Proteomes" id="UP000264980"/>
    </source>
</evidence>
<dbReference type="AlphaFoldDB" id="A0A0M2KM45"/>
<name>A0A0M2KM45_9GAMM</name>
<evidence type="ECO:0000313" key="3">
    <source>
        <dbReference type="Proteomes" id="UP000033924"/>
    </source>
</evidence>
<protein>
    <submittedName>
        <fullName evidence="2">Uncharacterized protein</fullName>
    </submittedName>
</protein>